<dbReference type="PANTHER" id="PTHR33434:SF2">
    <property type="entry name" value="FATTY ACID-BINDING PROTEIN TM_1468"/>
    <property type="match status" value="1"/>
</dbReference>
<dbReference type="PROSITE" id="PS51482">
    <property type="entry name" value="DEGV"/>
    <property type="match status" value="1"/>
</dbReference>
<proteinExistence type="predicted"/>
<dbReference type="RefSeq" id="WP_005458415.1">
    <property type="nucleotide sequence ID" value="NZ_CM001440.1"/>
</dbReference>
<dbReference type="HOGENOM" id="CLU_048251_0_1_11"/>
<sequence length="289" mass="30382">MGGRSRYPADVPVAVITDSTACLPEQLAAQWGISVVQLLIQANGRIDDESRFDRAELVETLRAGNAVTTSPPDPGAFFWSFQDAVSAGADAIVSLHISRRLSATADAAREAAQQVRVPVHVLDSATTSMSLGFAALSAARAAAAGAGPQRVMEVADQRYRSSREFMYVDTLEYLRRGGRIGAASALLGSALAIKPLLTVRNGEVAPLTKVSGTRRALSRLVDLAVTEAGDRVVDVAVASVTPSDRELTLVQQLRGRIPRLNDIMLVHASTVITAHVGPGALGVTVAPVP</sequence>
<organism evidence="2 3">
    <name type="scientific">Saccharomonospora cyanea NA-134</name>
    <dbReference type="NCBI Taxonomy" id="882082"/>
    <lineage>
        <taxon>Bacteria</taxon>
        <taxon>Bacillati</taxon>
        <taxon>Actinomycetota</taxon>
        <taxon>Actinomycetes</taxon>
        <taxon>Pseudonocardiales</taxon>
        <taxon>Pseudonocardiaceae</taxon>
        <taxon>Saccharomonospora</taxon>
    </lineage>
</organism>
<evidence type="ECO:0000313" key="2">
    <source>
        <dbReference type="EMBL" id="EHR62547.1"/>
    </source>
</evidence>
<protein>
    <submittedName>
        <fullName evidence="2">EDD domain protein, DegV family</fullName>
    </submittedName>
</protein>
<keyword evidence="3" id="KW-1185">Reference proteome</keyword>
<dbReference type="EMBL" id="CM001440">
    <property type="protein sequence ID" value="EHR62547.1"/>
    <property type="molecule type" value="Genomic_DNA"/>
</dbReference>
<reference evidence="2 3" key="1">
    <citation type="submission" date="2011-11" db="EMBL/GenBank/DDBJ databases">
        <title>The Noncontiguous Finished sequence of Saccharomonospora cyanea NA-134.</title>
        <authorList>
            <consortium name="US DOE Joint Genome Institute"/>
            <person name="Lucas S."/>
            <person name="Han J."/>
            <person name="Lapidus A."/>
            <person name="Cheng J.-F."/>
            <person name="Goodwin L."/>
            <person name="Pitluck S."/>
            <person name="Peters L."/>
            <person name="Ovchinnikova G."/>
            <person name="Lu M."/>
            <person name="Detter J.C."/>
            <person name="Han C."/>
            <person name="Tapia R."/>
            <person name="Land M."/>
            <person name="Hauser L."/>
            <person name="Kyrpides N."/>
            <person name="Ivanova N."/>
            <person name="Pagani I."/>
            <person name="Brambilla E.-M."/>
            <person name="Klenk H.-P."/>
            <person name="Woyke T."/>
        </authorList>
    </citation>
    <scope>NUCLEOTIDE SEQUENCE [LARGE SCALE GENOMIC DNA]</scope>
    <source>
        <strain evidence="2 3">NA-134</strain>
    </source>
</reference>
<dbReference type="eggNOG" id="COG1307">
    <property type="taxonomic scope" value="Bacteria"/>
</dbReference>
<dbReference type="AlphaFoldDB" id="H5XFC4"/>
<accession>H5XFC4</accession>
<dbReference type="InterPro" id="IPR043168">
    <property type="entry name" value="DegV_C"/>
</dbReference>
<dbReference type="PANTHER" id="PTHR33434">
    <property type="entry name" value="DEGV DOMAIN-CONTAINING PROTEIN DR_1986-RELATED"/>
    <property type="match status" value="1"/>
</dbReference>
<evidence type="ECO:0000313" key="3">
    <source>
        <dbReference type="Proteomes" id="UP000002791"/>
    </source>
</evidence>
<evidence type="ECO:0000256" key="1">
    <source>
        <dbReference type="ARBA" id="ARBA00023121"/>
    </source>
</evidence>
<keyword evidence="1" id="KW-0446">Lipid-binding</keyword>
<dbReference type="GO" id="GO:0008289">
    <property type="term" value="F:lipid binding"/>
    <property type="evidence" value="ECO:0007669"/>
    <property type="project" value="UniProtKB-KW"/>
</dbReference>
<dbReference type="SUPFAM" id="SSF82549">
    <property type="entry name" value="DAK1/DegV-like"/>
    <property type="match status" value="1"/>
</dbReference>
<dbReference type="InterPro" id="IPR050270">
    <property type="entry name" value="DegV_domain_contain"/>
</dbReference>
<dbReference type="Gene3D" id="3.40.50.10170">
    <property type="match status" value="1"/>
</dbReference>
<name>H5XFC4_9PSEU</name>
<gene>
    <name evidence="2" type="ORF">SaccyDRAFT_3720</name>
</gene>
<dbReference type="STRING" id="882082.SaccyDRAFT_3720"/>
<dbReference type="Proteomes" id="UP000002791">
    <property type="component" value="Chromosome"/>
</dbReference>
<dbReference type="NCBIfam" id="TIGR00762">
    <property type="entry name" value="DegV"/>
    <property type="match status" value="1"/>
</dbReference>
<dbReference type="Pfam" id="PF02645">
    <property type="entry name" value="DegV"/>
    <property type="match status" value="1"/>
</dbReference>
<dbReference type="InterPro" id="IPR003797">
    <property type="entry name" value="DegV"/>
</dbReference>
<dbReference type="Gene3D" id="3.30.1180.10">
    <property type="match status" value="1"/>
</dbReference>
<dbReference type="OrthoDB" id="9760324at2"/>